<comment type="subcellular location">
    <subcellularLocation>
        <location evidence="2">Cell membrane</location>
        <topology evidence="2">Lipid-anchor</topology>
    </subcellularLocation>
</comment>
<dbReference type="InterPro" id="IPR010131">
    <property type="entry name" value="MdtP/NodT-like"/>
</dbReference>
<keyword evidence="2" id="KW-0472">Membrane</keyword>
<dbReference type="RefSeq" id="WP_267847982.1">
    <property type="nucleotide sequence ID" value="NZ_JAPMXC010000002.1"/>
</dbReference>
<evidence type="ECO:0000313" key="4">
    <source>
        <dbReference type="EMBL" id="MCY0388104.1"/>
    </source>
</evidence>
<dbReference type="Gene3D" id="2.20.200.10">
    <property type="entry name" value="Outer membrane efflux proteins (OEP)"/>
    <property type="match status" value="1"/>
</dbReference>
<evidence type="ECO:0000256" key="2">
    <source>
        <dbReference type="RuleBase" id="RU362097"/>
    </source>
</evidence>
<dbReference type="PANTHER" id="PTHR30203">
    <property type="entry name" value="OUTER MEMBRANE CATION EFFLUX PROTEIN"/>
    <property type="match status" value="1"/>
</dbReference>
<sequence>MPVPFLSHRRRTPLGVRRGGARVLVALPSLTALGAALTLVGCTLGPDYVAPQAATPAGYTDLPRTGGDIASRPQASEPDPAWWRAFDDPQLDSLIARAIAGNLSLQQAVLRIAAAREQVVQSAAAGLPTLSANASVKREQLGLQGILDSAHVSASTLDAVSPGAGSVLGTLTDPVNLFQGSFDASWELDLFGRVRRSVEAAQASAREDVESRNDALVSLEAEVARAYVQLRGAQLVMRTINEQIQVAQDSVDLTRERSQHGLSPQLDVENASAQLGSLRAQLPQYEAQTVQAMNGLAVLLGQAPGSLDAELSTVRPMPALPAAIPVGLPSALARRRPDVRQAEASLHAATANIGVSVASLFPSISLTGQFGLRNTQASYLTRWASHFYAVGPSVSVPIFEGGRLRASVRMARAEQASAALNYRQTVLSALQDVENGLVNYRTDQARTLALQEALGAQQNAFNLSNESYRKGIDSFLNVLDAQRQLSQAKQQLAQSQVQTGTDLVALYKALGGGWQPYQQVDMPAYRIFGPATTVGAESGDAASAGAVSTGAVSTGAVSAGAVSTGAISTGAVSTGAVSTDAASAPGPTPP</sequence>
<evidence type="ECO:0000256" key="1">
    <source>
        <dbReference type="ARBA" id="ARBA00007613"/>
    </source>
</evidence>
<dbReference type="Pfam" id="PF02321">
    <property type="entry name" value="OEP"/>
    <property type="match status" value="2"/>
</dbReference>
<keyword evidence="2" id="KW-0564">Palmitate</keyword>
<comment type="caution">
    <text evidence="4">The sequence shown here is derived from an EMBL/GenBank/DDBJ whole genome shotgun (WGS) entry which is preliminary data.</text>
</comment>
<keyword evidence="2" id="KW-1134">Transmembrane beta strand</keyword>
<dbReference type="EMBL" id="JAPMXC010000002">
    <property type="protein sequence ID" value="MCY0388104.1"/>
    <property type="molecule type" value="Genomic_DNA"/>
</dbReference>
<dbReference type="NCBIfam" id="TIGR01845">
    <property type="entry name" value="outer_NodT"/>
    <property type="match status" value="1"/>
</dbReference>
<name>A0ABT3ZNH9_9BURK</name>
<dbReference type="PANTHER" id="PTHR30203:SF25">
    <property type="entry name" value="OUTER MEMBRANE PROTEIN-RELATED"/>
    <property type="match status" value="1"/>
</dbReference>
<accession>A0ABT3ZNH9</accession>
<dbReference type="Gene3D" id="1.20.1600.10">
    <property type="entry name" value="Outer membrane efflux proteins (OEP)"/>
    <property type="match status" value="1"/>
</dbReference>
<evidence type="ECO:0000313" key="5">
    <source>
        <dbReference type="Proteomes" id="UP001082899"/>
    </source>
</evidence>
<proteinExistence type="inferred from homology"/>
<organism evidence="4 5">
    <name type="scientific">Robbsia betulipollinis</name>
    <dbReference type="NCBI Taxonomy" id="2981849"/>
    <lineage>
        <taxon>Bacteria</taxon>
        <taxon>Pseudomonadati</taxon>
        <taxon>Pseudomonadota</taxon>
        <taxon>Betaproteobacteria</taxon>
        <taxon>Burkholderiales</taxon>
        <taxon>Burkholderiaceae</taxon>
        <taxon>Robbsia</taxon>
    </lineage>
</organism>
<dbReference type="InterPro" id="IPR003423">
    <property type="entry name" value="OMP_efflux"/>
</dbReference>
<keyword evidence="2" id="KW-0449">Lipoprotein</keyword>
<evidence type="ECO:0000256" key="3">
    <source>
        <dbReference type="SAM" id="MobiDB-lite"/>
    </source>
</evidence>
<keyword evidence="2" id="KW-0812">Transmembrane</keyword>
<keyword evidence="5" id="KW-1185">Reference proteome</keyword>
<feature type="region of interest" description="Disordered" evidence="3">
    <location>
        <begin position="57"/>
        <end position="79"/>
    </location>
</feature>
<dbReference type="SUPFAM" id="SSF56954">
    <property type="entry name" value="Outer membrane efflux proteins (OEP)"/>
    <property type="match status" value="1"/>
</dbReference>
<gene>
    <name evidence="4" type="ORF">OVY01_12825</name>
</gene>
<protein>
    <submittedName>
        <fullName evidence="4">Efflux transporter outer membrane subunit</fullName>
    </submittedName>
</protein>
<comment type="similarity">
    <text evidence="1 2">Belongs to the outer membrane factor (OMF) (TC 1.B.17) family.</text>
</comment>
<reference evidence="4" key="1">
    <citation type="submission" date="2022-11" db="EMBL/GenBank/DDBJ databases">
        <title>Robbsia betulipollinis sp. nov., isolated from pollen of birch (Betula pendula).</title>
        <authorList>
            <person name="Shi H."/>
            <person name="Ambika Manirajan B."/>
            <person name="Ratering S."/>
            <person name="Geissler-Plaum R."/>
            <person name="Schnell S."/>
        </authorList>
    </citation>
    <scope>NUCLEOTIDE SEQUENCE</scope>
    <source>
        <strain evidence="4">Bb-Pol-6</strain>
    </source>
</reference>
<dbReference type="Proteomes" id="UP001082899">
    <property type="component" value="Unassembled WGS sequence"/>
</dbReference>